<protein>
    <submittedName>
        <fullName evidence="1">Uncharacterized protein</fullName>
    </submittedName>
</protein>
<dbReference type="AlphaFoldDB" id="A0A382VNX8"/>
<organism evidence="1">
    <name type="scientific">marine metagenome</name>
    <dbReference type="NCBI Taxonomy" id="408172"/>
    <lineage>
        <taxon>unclassified sequences</taxon>
        <taxon>metagenomes</taxon>
        <taxon>ecological metagenomes</taxon>
    </lineage>
</organism>
<gene>
    <name evidence="1" type="ORF">METZ01_LOCUS400988</name>
</gene>
<name>A0A382VNX8_9ZZZZ</name>
<dbReference type="InterPro" id="IPR029044">
    <property type="entry name" value="Nucleotide-diphossugar_trans"/>
</dbReference>
<dbReference type="Pfam" id="PF02348">
    <property type="entry name" value="CTP_transf_3"/>
    <property type="match status" value="1"/>
</dbReference>
<dbReference type="Gene3D" id="3.90.550.10">
    <property type="entry name" value="Spore Coat Polysaccharide Biosynthesis Protein SpsA, Chain A"/>
    <property type="match status" value="1"/>
</dbReference>
<reference evidence="1" key="1">
    <citation type="submission" date="2018-05" db="EMBL/GenBank/DDBJ databases">
        <authorList>
            <person name="Lanie J.A."/>
            <person name="Ng W.-L."/>
            <person name="Kazmierczak K.M."/>
            <person name="Andrzejewski T.M."/>
            <person name="Davidsen T.M."/>
            <person name="Wayne K.J."/>
            <person name="Tettelin H."/>
            <person name="Glass J.I."/>
            <person name="Rusch D."/>
            <person name="Podicherti R."/>
            <person name="Tsui H.-C.T."/>
            <person name="Winkler M.E."/>
        </authorList>
    </citation>
    <scope>NUCLEOTIDE SEQUENCE</scope>
</reference>
<proteinExistence type="predicted"/>
<feature type="non-terminal residue" evidence="1">
    <location>
        <position position="77"/>
    </location>
</feature>
<evidence type="ECO:0000313" key="1">
    <source>
        <dbReference type="EMBL" id="SVD48134.1"/>
    </source>
</evidence>
<dbReference type="EMBL" id="UINC01153421">
    <property type="protein sequence ID" value="SVD48134.1"/>
    <property type="molecule type" value="Genomic_DNA"/>
</dbReference>
<sequence length="77" mass="8734">MGNKIEQLKLCSRVDRVVVGSDSDEYLEYSKSVGAEAVKRSDEFCDEVSKTPNDMIEDMCQKVDTDIILWAHCTNPF</sequence>
<dbReference type="SUPFAM" id="SSF53448">
    <property type="entry name" value="Nucleotide-diphospho-sugar transferases"/>
    <property type="match status" value="1"/>
</dbReference>
<dbReference type="InterPro" id="IPR003329">
    <property type="entry name" value="Cytidylyl_trans"/>
</dbReference>
<accession>A0A382VNX8</accession>